<dbReference type="GO" id="GO:0034355">
    <property type="term" value="P:NAD+ biosynthetic process via the salvage pathway"/>
    <property type="evidence" value="ECO:0007669"/>
    <property type="project" value="EnsemblFungi"/>
</dbReference>
<evidence type="ECO:0000259" key="4">
    <source>
        <dbReference type="Pfam" id="PF01156"/>
    </source>
</evidence>
<proteinExistence type="inferred from homology"/>
<evidence type="ECO:0000256" key="1">
    <source>
        <dbReference type="ARBA" id="ARBA00009176"/>
    </source>
</evidence>
<dbReference type="AlphaFoldDB" id="A0A0G2GCM5"/>
<evidence type="ECO:0000313" key="6">
    <source>
        <dbReference type="Proteomes" id="UP000053317"/>
    </source>
</evidence>
<dbReference type="GO" id="GO:0008477">
    <property type="term" value="F:purine nucleosidase activity"/>
    <property type="evidence" value="ECO:0007669"/>
    <property type="project" value="TreeGrafter"/>
</dbReference>
<dbReference type="EMBL" id="LCWF01000086">
    <property type="protein sequence ID" value="KKY21368.1"/>
    <property type="molecule type" value="Genomic_DNA"/>
</dbReference>
<accession>A0A0G2GCM5</accession>
<comment type="caution">
    <text evidence="5">The sequence shown here is derived from an EMBL/GenBank/DDBJ whole genome shotgun (WGS) entry which is preliminary data.</text>
</comment>
<protein>
    <submittedName>
        <fullName evidence="5">Putative uridine nucleosidase</fullName>
    </submittedName>
</protein>
<dbReference type="InterPro" id="IPR001910">
    <property type="entry name" value="Inosine/uridine_hydrolase_dom"/>
</dbReference>
<dbReference type="GO" id="GO:0019358">
    <property type="term" value="P:nicotinate nucleotide salvage"/>
    <property type="evidence" value="ECO:0007669"/>
    <property type="project" value="EnsemblFungi"/>
</dbReference>
<dbReference type="GO" id="GO:0006216">
    <property type="term" value="P:cytidine catabolic process"/>
    <property type="evidence" value="ECO:0007669"/>
    <property type="project" value="EnsemblFungi"/>
</dbReference>
<dbReference type="InterPro" id="IPR023186">
    <property type="entry name" value="IUNH"/>
</dbReference>
<dbReference type="GO" id="GO:0006218">
    <property type="term" value="P:uridine catabolic process"/>
    <property type="evidence" value="ECO:0007669"/>
    <property type="project" value="EnsemblFungi"/>
</dbReference>
<dbReference type="GO" id="GO:0006152">
    <property type="term" value="P:purine nucleoside catabolic process"/>
    <property type="evidence" value="ECO:0007669"/>
    <property type="project" value="TreeGrafter"/>
</dbReference>
<comment type="similarity">
    <text evidence="1">Belongs to the IUNH family.</text>
</comment>
<gene>
    <name evidence="5" type="ORF">UCRPC4_g03806</name>
</gene>
<evidence type="ECO:0000256" key="2">
    <source>
        <dbReference type="ARBA" id="ARBA00022801"/>
    </source>
</evidence>
<dbReference type="GO" id="GO:0070636">
    <property type="term" value="F:nicotinic acid riboside hydrolase activity"/>
    <property type="evidence" value="ECO:0007669"/>
    <property type="project" value="EnsemblFungi"/>
</dbReference>
<reference evidence="5 6" key="2">
    <citation type="submission" date="2015-05" db="EMBL/GenBank/DDBJ databases">
        <authorList>
            <person name="Morales-Cruz A."/>
            <person name="Amrine K.C."/>
            <person name="Cantu D."/>
        </authorList>
    </citation>
    <scope>NUCLEOTIDE SEQUENCE [LARGE SCALE GENOMIC DNA]</scope>
    <source>
        <strain evidence="5">UCRPC4</strain>
    </source>
</reference>
<dbReference type="GO" id="GO:0005829">
    <property type="term" value="C:cytosol"/>
    <property type="evidence" value="ECO:0007669"/>
    <property type="project" value="TreeGrafter"/>
</dbReference>
<keyword evidence="6" id="KW-1185">Reference proteome</keyword>
<dbReference type="OrthoDB" id="432381at2759"/>
<evidence type="ECO:0000256" key="3">
    <source>
        <dbReference type="ARBA" id="ARBA00023295"/>
    </source>
</evidence>
<feature type="domain" description="Inosine/uridine-preferring nucleoside hydrolase" evidence="4">
    <location>
        <begin position="7"/>
        <end position="348"/>
    </location>
</feature>
<dbReference type="Gene3D" id="3.90.245.10">
    <property type="entry name" value="Ribonucleoside hydrolase-like"/>
    <property type="match status" value="1"/>
</dbReference>
<organism evidence="5 6">
    <name type="scientific">Phaeomoniella chlamydospora</name>
    <name type="common">Phaeoacremonium chlamydosporum</name>
    <dbReference type="NCBI Taxonomy" id="158046"/>
    <lineage>
        <taxon>Eukaryota</taxon>
        <taxon>Fungi</taxon>
        <taxon>Dikarya</taxon>
        <taxon>Ascomycota</taxon>
        <taxon>Pezizomycotina</taxon>
        <taxon>Eurotiomycetes</taxon>
        <taxon>Chaetothyriomycetidae</taxon>
        <taxon>Phaeomoniellales</taxon>
        <taxon>Phaeomoniellaceae</taxon>
        <taxon>Phaeomoniella</taxon>
    </lineage>
</organism>
<keyword evidence="3" id="KW-0326">Glycosidase</keyword>
<name>A0A0G2GCM5_PHACM</name>
<sequence>MGTKIPVWLDCDPGHDDAFAILLAAYHPELELLGVSTIHGNASLEKTTKNALRVLEAIGRPDILVYPGARRPFCRAPHHAPDIHGDSGLDGTDLLPQATRKSIAACNPIYDIYQALMRQPAGKAWVIATGAMTNVALLFSTFPDLVDHIKGFNIMGGAIGNGFTDVPLGPSFHDESGILRSRIGNYTPYAEFNIWCDPESAESLFINPALARKTMIAPLDLTHQAFANKDIQHIVMYGEKRHVFLKTSDERPKPTKLRQMFHELLMFFAKTYADVFDLKEGPPLHDPLAVAFIFANDDDEGLKIPFFDEGERYKVEVELAGPQIGRTKVTKADDGVIIPKGFDGPKFWAVLNDCLETADARSPLN</sequence>
<dbReference type="Pfam" id="PF01156">
    <property type="entry name" value="IU_nuc_hydro"/>
    <property type="match status" value="1"/>
</dbReference>
<dbReference type="GO" id="GO:0008655">
    <property type="term" value="P:pyrimidine-containing compound salvage"/>
    <property type="evidence" value="ECO:0007669"/>
    <property type="project" value="EnsemblFungi"/>
</dbReference>
<dbReference type="PANTHER" id="PTHR12304">
    <property type="entry name" value="INOSINE-URIDINE PREFERRING NUCLEOSIDE HYDROLASE"/>
    <property type="match status" value="1"/>
</dbReference>
<dbReference type="PANTHER" id="PTHR12304:SF4">
    <property type="entry name" value="URIDINE NUCLEOSIDASE"/>
    <property type="match status" value="1"/>
</dbReference>
<dbReference type="GO" id="GO:0045437">
    <property type="term" value="F:uridine nucleosidase activity"/>
    <property type="evidence" value="ECO:0007669"/>
    <property type="project" value="EnsemblFungi"/>
</dbReference>
<dbReference type="InterPro" id="IPR036452">
    <property type="entry name" value="Ribo_hydro-like"/>
</dbReference>
<keyword evidence="2" id="KW-0378">Hydrolase</keyword>
<reference evidence="5 6" key="1">
    <citation type="submission" date="2015-05" db="EMBL/GenBank/DDBJ databases">
        <title>Distinctive expansion of gene families associated with plant cell wall degradation and secondary metabolism in the genomes of grapevine trunk pathogens.</title>
        <authorList>
            <person name="Lawrence D.P."/>
            <person name="Travadon R."/>
            <person name="Rolshausen P.E."/>
            <person name="Baumgartner K."/>
        </authorList>
    </citation>
    <scope>NUCLEOTIDE SEQUENCE [LARGE SCALE GENOMIC DNA]</scope>
    <source>
        <strain evidence="5">UCRPC4</strain>
    </source>
</reference>
<dbReference type="CDD" id="cd02651">
    <property type="entry name" value="nuc_hydro_IU_UC_XIUA"/>
    <property type="match status" value="1"/>
</dbReference>
<dbReference type="Proteomes" id="UP000053317">
    <property type="component" value="Unassembled WGS sequence"/>
</dbReference>
<dbReference type="GO" id="GO:0070635">
    <property type="term" value="F:nicotinamide riboside hydrolase activity"/>
    <property type="evidence" value="ECO:0007669"/>
    <property type="project" value="EnsemblFungi"/>
</dbReference>
<dbReference type="SUPFAM" id="SSF53590">
    <property type="entry name" value="Nucleoside hydrolase"/>
    <property type="match status" value="1"/>
</dbReference>
<evidence type="ECO:0000313" key="5">
    <source>
        <dbReference type="EMBL" id="KKY21368.1"/>
    </source>
</evidence>